<keyword evidence="2" id="KW-0812">Transmembrane</keyword>
<dbReference type="Proteomes" id="UP000322159">
    <property type="component" value="Chromosome"/>
</dbReference>
<sequence length="834" mass="86819">MSPESSRLRARTTVRSGVAGAILAVLTWSALTVAGVVTPPSEARAADGSAVTVTAQQQDPDYLEAPFPNLSVTVSQTQDLVQQGIEVSWSGASASVPPTSSSGGRNFLQIFQCWGDDPTNAQRPDRTTCQYGGVASYGATRDATRVYEYEEIPEQDQPYSAPRASDFEGAYTSIPFRGRDGGVVSSLTTGAGGVRTRDTTVDVNNNKYFNLNSTNEVSWAGSGVDGKGSISFEIQTTMQSPGLGCGDAVELGGVIQGASCWLVILPRGRADNGSAAINQSGLFWESWKHALAVRIGFAPVGARCPVGAAERQLAGSEVASLAVQSWQPVVCKESGGAVFSHLTSAESDALLSAATTRNAALALTSYPSVDSDDLVYAPVALSGIAISFAVDRNPSPFLELPDGYGAAARQPFEELKLTPRLLAKLLTNSYWGSLPPELDRSYLDPDNPENITKDKEFLALNSAEWAYQVLVAPSVADVLMPQGRSDAARAVWTYIMSDPEAAAFMAGQPDPNGMVVNPWYATDAAKNPTGTAFSAPRDNFPKADPAEVVPPQRDPVNVVTWRPYVNDLDSSAYFTLRGDGQTLGEWDPNSSPAKYNKGGRSLPGFQRVLGITDAAAAQRYEVHVAALRNPAGQFVQPTEAAMLAAAAVMQPATAGGAVREFSATSPAAVGAGSAYPLTVPVYAAADPALLDSDVRADYAEFIRFAATDGQTAGVALGELPAGYAPLPAGWVDQARAAADQLETGVSPSPSPSPSSGDVPFPSGSGSGGSSTPVDTEQPDAEGDPAPALSSVTTPVDPEAAVGGALPVSLLAGLGAALVSGILSRRKAIRPWVAR</sequence>
<organism evidence="3 4">
    <name type="scientific">Protaetiibacter larvae</name>
    <dbReference type="NCBI Taxonomy" id="2592654"/>
    <lineage>
        <taxon>Bacteria</taxon>
        <taxon>Bacillati</taxon>
        <taxon>Actinomycetota</taxon>
        <taxon>Actinomycetes</taxon>
        <taxon>Micrococcales</taxon>
        <taxon>Microbacteriaceae</taxon>
        <taxon>Protaetiibacter</taxon>
    </lineage>
</organism>
<name>A0A5C1Y6F6_9MICO</name>
<evidence type="ECO:0000313" key="4">
    <source>
        <dbReference type="Proteomes" id="UP000322159"/>
    </source>
</evidence>
<evidence type="ECO:0000313" key="3">
    <source>
        <dbReference type="EMBL" id="QEO09484.1"/>
    </source>
</evidence>
<protein>
    <recommendedName>
        <fullName evidence="5">PBP domain-containing protein</fullName>
    </recommendedName>
</protein>
<evidence type="ECO:0000256" key="2">
    <source>
        <dbReference type="SAM" id="Phobius"/>
    </source>
</evidence>
<dbReference type="SUPFAM" id="SSF53850">
    <property type="entry name" value="Periplasmic binding protein-like II"/>
    <property type="match status" value="1"/>
</dbReference>
<proteinExistence type="predicted"/>
<dbReference type="AlphaFoldDB" id="A0A5C1Y6F6"/>
<keyword evidence="2" id="KW-1133">Transmembrane helix</keyword>
<dbReference type="OrthoDB" id="5107506at2"/>
<dbReference type="RefSeq" id="WP_149324905.1">
    <property type="nucleotide sequence ID" value="NZ_CP043504.1"/>
</dbReference>
<feature type="compositionally biased region" description="Low complexity" evidence="1">
    <location>
        <begin position="753"/>
        <end position="763"/>
    </location>
</feature>
<keyword evidence="2" id="KW-0472">Membrane</keyword>
<evidence type="ECO:0008006" key="5">
    <source>
        <dbReference type="Google" id="ProtNLM"/>
    </source>
</evidence>
<feature type="transmembrane region" description="Helical" evidence="2">
    <location>
        <begin position="799"/>
        <end position="822"/>
    </location>
</feature>
<reference evidence="3 4" key="1">
    <citation type="submission" date="2019-09" db="EMBL/GenBank/DDBJ databases">
        <title>Genome sequencing of strain KACC 19322.</title>
        <authorList>
            <person name="Heo J."/>
            <person name="Kim S.-J."/>
            <person name="Kim J.-S."/>
            <person name="Hong S.-B."/>
            <person name="Kwon S.-W."/>
        </authorList>
    </citation>
    <scope>NUCLEOTIDE SEQUENCE [LARGE SCALE GENOMIC DNA]</scope>
    <source>
        <strain evidence="3 4">KACC 19322</strain>
    </source>
</reference>
<dbReference type="Gene3D" id="3.40.190.10">
    <property type="entry name" value="Periplasmic binding protein-like II"/>
    <property type="match status" value="1"/>
</dbReference>
<evidence type="ECO:0000256" key="1">
    <source>
        <dbReference type="SAM" id="MobiDB-lite"/>
    </source>
</evidence>
<dbReference type="EMBL" id="CP043504">
    <property type="protein sequence ID" value="QEO09484.1"/>
    <property type="molecule type" value="Genomic_DNA"/>
</dbReference>
<feature type="region of interest" description="Disordered" evidence="1">
    <location>
        <begin position="738"/>
        <end position="794"/>
    </location>
</feature>
<accession>A0A5C1Y6F6</accession>
<gene>
    <name evidence="3" type="ORF">FLP23_05335</name>
</gene>
<keyword evidence="4" id="KW-1185">Reference proteome</keyword>
<dbReference type="KEGG" id="lyk:FLP23_05335"/>